<keyword evidence="2" id="KW-1185">Reference proteome</keyword>
<gene>
    <name evidence="1" type="primary">A06p019430.1_BraROA</name>
    <name evidence="1" type="ORF">IGI04_022818</name>
</gene>
<evidence type="ECO:0008006" key="3">
    <source>
        <dbReference type="Google" id="ProtNLM"/>
    </source>
</evidence>
<dbReference type="PROSITE" id="PS00161">
    <property type="entry name" value="ISOCITRATE_LYASE"/>
    <property type="match status" value="1"/>
</dbReference>
<dbReference type="InterPro" id="IPR040442">
    <property type="entry name" value="Pyrv_kinase-like_dom_sf"/>
</dbReference>
<dbReference type="SUPFAM" id="SSF51621">
    <property type="entry name" value="Phosphoenolpyruvate/pyruvate domain"/>
    <property type="match status" value="1"/>
</dbReference>
<sequence length="400" mass="43777">MVKSLITVTNMRHVMSLQKQSNLSFFLFILLILIFLSSSLLTERNKTFSKPWTMSMLMAAKSTSLCYSNPSISSRTKQNPRAVRYAYPTVRMQSRVHRLIEEQGAVLIPGVYDALSAAIVQQTGFSAALISGYALSASILGKPDFGLITPPEMAAAARSVCSAAPGIPILADAGKFGLFDIFFADTGGGNALNVQRTVKDLIAAGAAGCFLEDQAWPKRCGHMRGKEVIPAEEHAAKIASARDAIGDSDFFLIARTDARALSAKTGLSDAIDRANLYMEAGADASFVEAPRDDDELKEIGKRTKGYRLCNMLEGGRTPLHTPDELKEMGFHLIAHPLTSLYASTRALVDVLKILKEKGTTKDHLEKMITFEEFNRLVNLGEWYELETKYSNLRNALGTNN</sequence>
<evidence type="ECO:0000313" key="2">
    <source>
        <dbReference type="Proteomes" id="UP000823674"/>
    </source>
</evidence>
<evidence type="ECO:0000313" key="1">
    <source>
        <dbReference type="EMBL" id="KAG5392855.1"/>
    </source>
</evidence>
<dbReference type="EMBL" id="JADBGQ010000006">
    <property type="protein sequence ID" value="KAG5392855.1"/>
    <property type="molecule type" value="Genomic_DNA"/>
</dbReference>
<reference evidence="1 2" key="1">
    <citation type="submission" date="2021-03" db="EMBL/GenBank/DDBJ databases">
        <authorList>
            <person name="King G.J."/>
            <person name="Bancroft I."/>
            <person name="Baten A."/>
            <person name="Bloomfield J."/>
            <person name="Borpatragohain P."/>
            <person name="He Z."/>
            <person name="Irish N."/>
            <person name="Irwin J."/>
            <person name="Liu K."/>
            <person name="Mauleon R.P."/>
            <person name="Moore J."/>
            <person name="Morris R."/>
            <person name="Ostergaard L."/>
            <person name="Wang B."/>
            <person name="Wells R."/>
        </authorList>
    </citation>
    <scope>NUCLEOTIDE SEQUENCE [LARGE SCALE GENOMIC DNA]</scope>
    <source>
        <strain evidence="1">R-o-18</strain>
        <tissue evidence="1">Leaf</tissue>
    </source>
</reference>
<dbReference type="Proteomes" id="UP000823674">
    <property type="component" value="Chromosome A06"/>
</dbReference>
<dbReference type="InterPro" id="IPR039556">
    <property type="entry name" value="ICL/PEPM"/>
</dbReference>
<accession>A0ABQ7M3D9</accession>
<organism evidence="1 2">
    <name type="scientific">Brassica rapa subsp. trilocularis</name>
    <dbReference type="NCBI Taxonomy" id="1813537"/>
    <lineage>
        <taxon>Eukaryota</taxon>
        <taxon>Viridiplantae</taxon>
        <taxon>Streptophyta</taxon>
        <taxon>Embryophyta</taxon>
        <taxon>Tracheophyta</taxon>
        <taxon>Spermatophyta</taxon>
        <taxon>Magnoliopsida</taxon>
        <taxon>eudicotyledons</taxon>
        <taxon>Gunneridae</taxon>
        <taxon>Pentapetalae</taxon>
        <taxon>rosids</taxon>
        <taxon>malvids</taxon>
        <taxon>Brassicales</taxon>
        <taxon>Brassicaceae</taxon>
        <taxon>Brassiceae</taxon>
        <taxon>Brassica</taxon>
    </lineage>
</organism>
<dbReference type="PANTHER" id="PTHR42905:SF9">
    <property type="entry name" value="ISOCITRATE LYASE"/>
    <property type="match status" value="1"/>
</dbReference>
<dbReference type="CDD" id="cd00377">
    <property type="entry name" value="ICL_PEPM"/>
    <property type="match status" value="1"/>
</dbReference>
<dbReference type="PANTHER" id="PTHR42905">
    <property type="entry name" value="PHOSPHOENOLPYRUVATE CARBOXYLASE"/>
    <property type="match status" value="1"/>
</dbReference>
<dbReference type="InterPro" id="IPR018523">
    <property type="entry name" value="Isocitrate_lyase_ph_CS"/>
</dbReference>
<dbReference type="InterPro" id="IPR015813">
    <property type="entry name" value="Pyrv/PenolPyrv_kinase-like_dom"/>
</dbReference>
<name>A0ABQ7M3D9_BRACM</name>
<dbReference type="Pfam" id="PF13714">
    <property type="entry name" value="PEP_mutase"/>
    <property type="match status" value="1"/>
</dbReference>
<protein>
    <recommendedName>
        <fullName evidence="3">Isocitrate lyase</fullName>
    </recommendedName>
</protein>
<comment type="caution">
    <text evidence="1">The sequence shown here is derived from an EMBL/GenBank/DDBJ whole genome shotgun (WGS) entry which is preliminary data.</text>
</comment>
<proteinExistence type="predicted"/>
<dbReference type="Gene3D" id="3.20.20.60">
    <property type="entry name" value="Phosphoenolpyruvate-binding domains"/>
    <property type="match status" value="1"/>
</dbReference>